<protein>
    <submittedName>
        <fullName evidence="1">Uncharacterized protein</fullName>
    </submittedName>
</protein>
<dbReference type="EMBL" id="CAUOFW020002027">
    <property type="protein sequence ID" value="CAK9150362.1"/>
    <property type="molecule type" value="Genomic_DNA"/>
</dbReference>
<evidence type="ECO:0000313" key="1">
    <source>
        <dbReference type="EMBL" id="CAK9150362.1"/>
    </source>
</evidence>
<gene>
    <name evidence="1" type="ORF">ILEXP_LOCUS18509</name>
</gene>
<dbReference type="Proteomes" id="UP001642360">
    <property type="component" value="Unassembled WGS sequence"/>
</dbReference>
<dbReference type="AlphaFoldDB" id="A0ABC8S0J2"/>
<name>A0ABC8S0J2_9AQUA</name>
<accession>A0ABC8S0J2</accession>
<comment type="caution">
    <text evidence="1">The sequence shown here is derived from an EMBL/GenBank/DDBJ whole genome shotgun (WGS) entry which is preliminary data.</text>
</comment>
<keyword evidence="2" id="KW-1185">Reference proteome</keyword>
<sequence>MSVGEWDLVDTHQVFGVGNQSLERVVIIHTVDERSKASMESVSIWSLTNPLQVDNSNPLQIAHNSAGRLFVAFSFPVKLSFQSP</sequence>
<reference evidence="1 2" key="1">
    <citation type="submission" date="2024-02" db="EMBL/GenBank/DDBJ databases">
        <authorList>
            <person name="Vignale AGUSTIN F."/>
            <person name="Sosa J E."/>
            <person name="Modenutti C."/>
        </authorList>
    </citation>
    <scope>NUCLEOTIDE SEQUENCE [LARGE SCALE GENOMIC DNA]</scope>
</reference>
<evidence type="ECO:0000313" key="2">
    <source>
        <dbReference type="Proteomes" id="UP001642360"/>
    </source>
</evidence>
<proteinExistence type="predicted"/>
<organism evidence="1 2">
    <name type="scientific">Ilex paraguariensis</name>
    <name type="common">yerba mate</name>
    <dbReference type="NCBI Taxonomy" id="185542"/>
    <lineage>
        <taxon>Eukaryota</taxon>
        <taxon>Viridiplantae</taxon>
        <taxon>Streptophyta</taxon>
        <taxon>Embryophyta</taxon>
        <taxon>Tracheophyta</taxon>
        <taxon>Spermatophyta</taxon>
        <taxon>Magnoliopsida</taxon>
        <taxon>eudicotyledons</taxon>
        <taxon>Gunneridae</taxon>
        <taxon>Pentapetalae</taxon>
        <taxon>asterids</taxon>
        <taxon>campanulids</taxon>
        <taxon>Aquifoliales</taxon>
        <taxon>Aquifoliaceae</taxon>
        <taxon>Ilex</taxon>
    </lineage>
</organism>